<dbReference type="EMBL" id="SGKU01000037">
    <property type="protein sequence ID" value="NFA43402.1"/>
    <property type="molecule type" value="Genomic_DNA"/>
</dbReference>
<accession>A0A6M0SQ27</accession>
<organism evidence="1 2">
    <name type="scientific">Clostridium botulinum</name>
    <dbReference type="NCBI Taxonomy" id="1491"/>
    <lineage>
        <taxon>Bacteria</taxon>
        <taxon>Bacillati</taxon>
        <taxon>Bacillota</taxon>
        <taxon>Clostridia</taxon>
        <taxon>Eubacteriales</taxon>
        <taxon>Clostridiaceae</taxon>
        <taxon>Clostridium</taxon>
    </lineage>
</organism>
<protein>
    <submittedName>
        <fullName evidence="1">Uncharacterized protein</fullName>
    </submittedName>
</protein>
<proteinExistence type="predicted"/>
<dbReference type="AlphaFoldDB" id="A0A6M0SQ27"/>
<evidence type="ECO:0000313" key="1">
    <source>
        <dbReference type="EMBL" id="NFA43402.1"/>
    </source>
</evidence>
<sequence>MKFELTELLKYATKGIQADMDNYMVKIKRAERYLSNRREGISDKCPKTEEELINIIDSCADKVNKLSDMKDGLNWSMEIGDLELI</sequence>
<gene>
    <name evidence="1" type="ORF">EXM65_12670</name>
</gene>
<evidence type="ECO:0000313" key="2">
    <source>
        <dbReference type="Proteomes" id="UP000472355"/>
    </source>
</evidence>
<reference evidence="1 2" key="1">
    <citation type="submission" date="2019-02" db="EMBL/GenBank/DDBJ databases">
        <title>Genome sequencing of Clostridium botulinum clinical isolates.</title>
        <authorList>
            <person name="Brunt J."/>
            <person name="Van Vliet A.H.M."/>
            <person name="Stringer S.C."/>
            <person name="Grant K.A."/>
            <person name="Carter A.C."/>
            <person name="Peck M.W."/>
        </authorList>
    </citation>
    <scope>NUCLEOTIDE SEQUENCE [LARGE SCALE GENOMIC DNA]</scope>
    <source>
        <strain evidence="1 2">H113700579</strain>
    </source>
</reference>
<name>A0A6M0SQ27_CLOBO</name>
<dbReference type="Proteomes" id="UP000472355">
    <property type="component" value="Unassembled WGS sequence"/>
</dbReference>
<comment type="caution">
    <text evidence="1">The sequence shown here is derived from an EMBL/GenBank/DDBJ whole genome shotgun (WGS) entry which is preliminary data.</text>
</comment>